<gene>
    <name evidence="3" type="ORF">FHS03_005063</name>
</gene>
<name>A0A7W5BFE8_9BURK</name>
<dbReference type="Gene3D" id="3.40.630.30">
    <property type="match status" value="1"/>
</dbReference>
<evidence type="ECO:0000259" key="2">
    <source>
        <dbReference type="Pfam" id="PF21926"/>
    </source>
</evidence>
<dbReference type="InterPro" id="IPR016181">
    <property type="entry name" value="Acyl_CoA_acyltransferase"/>
</dbReference>
<reference evidence="3 4" key="1">
    <citation type="submission" date="2020-08" db="EMBL/GenBank/DDBJ databases">
        <title>Genomic Encyclopedia of Type Strains, Phase III (KMG-III): the genomes of soil and plant-associated and newly described type strains.</title>
        <authorList>
            <person name="Whitman W."/>
        </authorList>
    </citation>
    <scope>NUCLEOTIDE SEQUENCE [LARGE SCALE GENOMIC DNA]</scope>
    <source>
        <strain evidence="3 4">CECT 8897</strain>
    </source>
</reference>
<evidence type="ECO:0000313" key="3">
    <source>
        <dbReference type="EMBL" id="MBB3121968.1"/>
    </source>
</evidence>
<evidence type="ECO:0000313" key="4">
    <source>
        <dbReference type="Proteomes" id="UP000541535"/>
    </source>
</evidence>
<sequence length="263" mass="29320">MTRPPNADTASAADHAGGAILSPDADAPPQQGLQRDDFEQAASQQEKPDLVGDEQFFGIRLVDTPDGRNKASMLISKMYAWRGLEGDHGLTEDPNRVTLMAHRKGEPVGTLTLGLDSTRGLLADQLFQEEIDAYRARGARVCEFIKLAFDMDGQSRPFLAALIHLAMMYARDIHECEQLFIEVTPRHSGFYQQMMGFTQLGDVKVNPRVNVRGVLLRLDLAYMKEQVELYGGKGDQAEGVRSFYPLFFSPREEAGIINRLKTM</sequence>
<proteinExistence type="predicted"/>
<dbReference type="InterPro" id="IPR054597">
    <property type="entry name" value="FeeM_cat"/>
</dbReference>
<accession>A0A7W5BFE8</accession>
<dbReference type="Proteomes" id="UP000541535">
    <property type="component" value="Unassembled WGS sequence"/>
</dbReference>
<feature type="domain" description="N-acyl amino acid synthase FeeM catalytic core" evidence="2">
    <location>
        <begin position="71"/>
        <end position="219"/>
    </location>
</feature>
<protein>
    <recommendedName>
        <fullName evidence="2">N-acyl amino acid synthase FeeM catalytic core domain-containing protein</fullName>
    </recommendedName>
</protein>
<dbReference type="AlphaFoldDB" id="A0A7W5BFE8"/>
<dbReference type="SUPFAM" id="SSF55729">
    <property type="entry name" value="Acyl-CoA N-acyltransferases (Nat)"/>
    <property type="match status" value="1"/>
</dbReference>
<dbReference type="EMBL" id="JACHXD010000022">
    <property type="protein sequence ID" value="MBB3121968.1"/>
    <property type="molecule type" value="Genomic_DNA"/>
</dbReference>
<organism evidence="3 4">
    <name type="scientific">Pseudoduganella violacea</name>
    <dbReference type="NCBI Taxonomy" id="1715466"/>
    <lineage>
        <taxon>Bacteria</taxon>
        <taxon>Pseudomonadati</taxon>
        <taxon>Pseudomonadota</taxon>
        <taxon>Betaproteobacteria</taxon>
        <taxon>Burkholderiales</taxon>
        <taxon>Oxalobacteraceae</taxon>
        <taxon>Telluria group</taxon>
        <taxon>Pseudoduganella</taxon>
    </lineage>
</organism>
<feature type="region of interest" description="Disordered" evidence="1">
    <location>
        <begin position="1"/>
        <end position="48"/>
    </location>
</feature>
<keyword evidence="4" id="KW-1185">Reference proteome</keyword>
<evidence type="ECO:0000256" key="1">
    <source>
        <dbReference type="SAM" id="MobiDB-lite"/>
    </source>
</evidence>
<dbReference type="RefSeq" id="WP_229426413.1">
    <property type="nucleotide sequence ID" value="NZ_JACHXD010000022.1"/>
</dbReference>
<dbReference type="Pfam" id="PF21926">
    <property type="entry name" value="FeeM"/>
    <property type="match status" value="1"/>
</dbReference>
<comment type="caution">
    <text evidence="3">The sequence shown here is derived from an EMBL/GenBank/DDBJ whole genome shotgun (WGS) entry which is preliminary data.</text>
</comment>